<comment type="caution">
    <text evidence="2">The sequence shown here is derived from an EMBL/GenBank/DDBJ whole genome shotgun (WGS) entry which is preliminary data.</text>
</comment>
<accession>A0ABN8NHF3</accession>
<evidence type="ECO:0000256" key="1">
    <source>
        <dbReference type="SAM" id="Phobius"/>
    </source>
</evidence>
<protein>
    <submittedName>
        <fullName evidence="2">Uncharacterized protein</fullName>
    </submittedName>
</protein>
<dbReference type="Pfam" id="PF05960">
    <property type="entry name" value="DUF885"/>
    <property type="match status" value="2"/>
</dbReference>
<dbReference type="PANTHER" id="PTHR33361:SF2">
    <property type="entry name" value="DUF885 DOMAIN-CONTAINING PROTEIN"/>
    <property type="match status" value="1"/>
</dbReference>
<feature type="transmembrane region" description="Helical" evidence="1">
    <location>
        <begin position="450"/>
        <end position="472"/>
    </location>
</feature>
<reference evidence="2 3" key="1">
    <citation type="submission" date="2022-05" db="EMBL/GenBank/DDBJ databases">
        <authorList>
            <consortium name="Genoscope - CEA"/>
            <person name="William W."/>
        </authorList>
    </citation>
    <scope>NUCLEOTIDE SEQUENCE [LARGE SCALE GENOMIC DNA]</scope>
</reference>
<dbReference type="EMBL" id="CALNXK010000022">
    <property type="protein sequence ID" value="CAH3109590.1"/>
    <property type="molecule type" value="Genomic_DNA"/>
</dbReference>
<keyword evidence="3" id="KW-1185">Reference proteome</keyword>
<organism evidence="2 3">
    <name type="scientific">Porites lobata</name>
    <dbReference type="NCBI Taxonomy" id="104759"/>
    <lineage>
        <taxon>Eukaryota</taxon>
        <taxon>Metazoa</taxon>
        <taxon>Cnidaria</taxon>
        <taxon>Anthozoa</taxon>
        <taxon>Hexacorallia</taxon>
        <taxon>Scleractinia</taxon>
        <taxon>Fungiina</taxon>
        <taxon>Poritidae</taxon>
        <taxon>Porites</taxon>
    </lineage>
</organism>
<evidence type="ECO:0000313" key="3">
    <source>
        <dbReference type="Proteomes" id="UP001159405"/>
    </source>
</evidence>
<proteinExistence type="predicted"/>
<sequence>METLTCYYTRLVGFLFFLGIVFLLTSASVKYDHNSTEHGDGRVKQSHCSFSKEAKRIGLEKYLQKVLNTYYELHPQDLVYRPGGVTTEELKAKFRPYDPDPKHLKRISDVARQLLKQLNALRVNKGLLKLREKKALAQVKHYLVNNFGTPYNGDYYAGDFLMGPNLFCWQPICDVGYSDIRYGLSNLRIKNLKDVQLVISKMNLVEKTFAQYIHNLKLGIRAGMVRSTEECVAGINSFQRSYFQVFLKGEKGMYRLILFIAPIPEATFLDNLSMCVCHRRFSSINIPSDLTEETCSIGTLLIESSSGFDKVLNFCLEPISMNSVLEVFKVIYLTIDRLSTDYRPTIDRLSTDYRPTIDRLSTDYRTTIDRLSTDYRPTVDRLSTGISTAMSTAISTDISVDITHIKQDPENLHYESPNLPTTPHINVRHHLQLKLEYYKMASQIKKQRKLVIIAGIFALVGFILLIIGIVLLTKSKSKDCDLDEADNDKEKHRQTDRCSYSAAAELAGVGDFLQKVQDRYFELHPQELIFKPGGVKPEEMKEKFQPYNPDPKNLKHITDAARALLLELKKMSINARQLKPREKKSLAQVKHFLENNFGMPFDGDYYAGVFLMGPNLFCWQPICNIGSNDIKNGLGNLRPKSLSDVQLVQGKMKLVAKTFTRYIDNLRFGIKAGMVRSKEECIAGINSFKRDYFNVSMKGDIGIFDEDYMRPILDEKFLALLQPDDLTKWKDDKGKTVNESIREHALEYIGKPIQKVIRQVSRLFLETEHLQHCVPSDVSSGLATLPLSHVYINGTKTANKTTKKLPTGEPLNGTRAYESIMPYFTTITKTPDQVHQLGKDMLNKLYPEVLEIARQVTGENDNDTAKQEFIQRLNESDMFFNKEPFPANESNENAHNLCTSVKEAKKYCPKRWETMEKWFAEARRVMSMLDPQTTDMFYFSGPKHTTPNCPVDLAPNFNPSSGAQSYRRSNKECTRNAYYNIPFFLDRPKKYEEWSVNAHEARPGHHTQVQGLVEHFRDSCGGVISWLDSSTYYTAFTEGWALYAENPLIARETNVYDKAPFQKYGMLKWQVWRALRLIVDTGLHYKNFSRAVALKYFADYAWDTSDSAEKEVTRYQMKYKYGGAKIISRERLAVLGLIVLGIVLITIGIVLLVLANSRETKCGGRIVNNNTARTSSGASFQVAKRCQPSEEGKRVGLAEFIDRVKETYYILHPYNIPYHPDVDHFSLESFERVKREYVAYDPTPAVIKERTDLSERLLQEIKDKDINLNALSPRERKSVAQIKHYLQHVFGQPYDVNYYAGDWMMGPNLFCWQPVCYHGYDIYNGIGLYHKPFNASDVKAIKSKLETHKVSILQYIENMKMGIRKGMVRSVEECVAGTDSIKRKYLNVSLYNETGIWKEWFVEPLMDSGFYSNITKEVDSDWEKEHGMNVSDSVKEYLLTYVGKPLHQLIRFLEEEYIDYCVPSNVSSGLGGLPLSSVWYKGKENKSWPTDPTLPNGDKLDGPYSYSLIMPYFTTNDMTPIDVHNLGKKQLDKLYPMVVEIAKEVTGLNDSDEAVRFFRQKLNSTESFFNDASIPKNESNKEAHKKCSSLQGAEKHCPTRWAAMQLWFKEARRVMSMLDPKTVDMFYFTGPKHTTPNCPIDLVPDLNPSSGAQSYEGSDPICSRNALYNIPFFLENLGPRFSEWSVNAHEARPGHHTQVQGNTEHFRDDCEDALTWLDMETYYTAFTEGWALYSEKPLIADDTDAYNNEPMQKFGMLKWQIWRAIRLIVDTGLHINSSFTRDTALWYFDKYAWDNTDLAQKEVTRYQSDPGQATAYMIGQIDIIKARKYAKDNLKDQFSLRDFHYQVLAQGSSPIAYLFDHVKRYVACELDSGKEGCDVILTPPKKVEAMKRSKKKGRWPVIPKPHRHYN</sequence>
<keyword evidence="1" id="KW-0472">Membrane</keyword>
<keyword evidence="1" id="KW-1133">Transmembrane helix</keyword>
<dbReference type="PANTHER" id="PTHR33361">
    <property type="entry name" value="GLR0591 PROTEIN"/>
    <property type="match status" value="1"/>
</dbReference>
<dbReference type="InterPro" id="IPR010281">
    <property type="entry name" value="DUF885"/>
</dbReference>
<dbReference type="Proteomes" id="UP001159405">
    <property type="component" value="Unassembled WGS sequence"/>
</dbReference>
<gene>
    <name evidence="2" type="ORF">PLOB_00018729</name>
</gene>
<evidence type="ECO:0000313" key="2">
    <source>
        <dbReference type="EMBL" id="CAH3109590.1"/>
    </source>
</evidence>
<name>A0ABN8NHF3_9CNID</name>
<feature type="transmembrane region" description="Helical" evidence="1">
    <location>
        <begin position="1132"/>
        <end position="1155"/>
    </location>
</feature>
<feature type="transmembrane region" description="Helical" evidence="1">
    <location>
        <begin position="7"/>
        <end position="27"/>
    </location>
</feature>
<keyword evidence="1" id="KW-0812">Transmembrane</keyword>